<dbReference type="EMBL" id="CABFNS010000699">
    <property type="protein sequence ID" value="VUC23135.1"/>
    <property type="molecule type" value="Genomic_DNA"/>
</dbReference>
<proteinExistence type="predicted"/>
<evidence type="ECO:0000256" key="1">
    <source>
        <dbReference type="SAM" id="MobiDB-lite"/>
    </source>
</evidence>
<gene>
    <name evidence="2" type="ORF">CLO192961_LOCUS101518</name>
</gene>
<dbReference type="Proteomes" id="UP000766486">
    <property type="component" value="Unassembled WGS sequence"/>
</dbReference>
<organism evidence="2 3">
    <name type="scientific">Bionectria ochroleuca</name>
    <name type="common">Gliocladium roseum</name>
    <dbReference type="NCBI Taxonomy" id="29856"/>
    <lineage>
        <taxon>Eukaryota</taxon>
        <taxon>Fungi</taxon>
        <taxon>Dikarya</taxon>
        <taxon>Ascomycota</taxon>
        <taxon>Pezizomycotina</taxon>
        <taxon>Sordariomycetes</taxon>
        <taxon>Hypocreomycetidae</taxon>
        <taxon>Hypocreales</taxon>
        <taxon>Bionectriaceae</taxon>
        <taxon>Clonostachys</taxon>
    </lineage>
</organism>
<keyword evidence="3" id="KW-1185">Reference proteome</keyword>
<feature type="region of interest" description="Disordered" evidence="1">
    <location>
        <begin position="35"/>
        <end position="77"/>
    </location>
</feature>
<reference evidence="2 3" key="1">
    <citation type="submission" date="2019-06" db="EMBL/GenBank/DDBJ databases">
        <authorList>
            <person name="Broberg M."/>
        </authorList>
    </citation>
    <scope>NUCLEOTIDE SEQUENCE [LARGE SCALE GENOMIC DNA]</scope>
</reference>
<sequence length="114" mass="12429">MVTIAALRQSESWYCQRLRERECVALNDAGNRGIANDVESRGIASDAENRGTANDAESRGIANGAENRGIANDEESRGIVNDAERKCVVLNGAEVEEDRNREDAAERNSVSVCF</sequence>
<protein>
    <submittedName>
        <fullName evidence="2">Uncharacterized protein</fullName>
    </submittedName>
</protein>
<name>A0ABY6TXR6_BIOOC</name>
<accession>A0ABY6TXR6</accession>
<evidence type="ECO:0000313" key="2">
    <source>
        <dbReference type="EMBL" id="VUC23135.1"/>
    </source>
</evidence>
<evidence type="ECO:0000313" key="3">
    <source>
        <dbReference type="Proteomes" id="UP000766486"/>
    </source>
</evidence>
<comment type="caution">
    <text evidence="2">The sequence shown here is derived from an EMBL/GenBank/DDBJ whole genome shotgun (WGS) entry which is preliminary data.</text>
</comment>